<feature type="compositionally biased region" description="Low complexity" evidence="1">
    <location>
        <begin position="576"/>
        <end position="585"/>
    </location>
</feature>
<feature type="compositionally biased region" description="Polar residues" evidence="1">
    <location>
        <begin position="98"/>
        <end position="112"/>
    </location>
</feature>
<dbReference type="PANTHER" id="PTHR48125:SF10">
    <property type="entry name" value="OS12G0136300 PROTEIN"/>
    <property type="match status" value="1"/>
</dbReference>
<keyword evidence="3" id="KW-1185">Reference proteome</keyword>
<feature type="region of interest" description="Disordered" evidence="1">
    <location>
        <begin position="2081"/>
        <end position="2133"/>
    </location>
</feature>
<feature type="compositionally biased region" description="Low complexity" evidence="1">
    <location>
        <begin position="2081"/>
        <end position="2107"/>
    </location>
</feature>
<feature type="compositionally biased region" description="Low complexity" evidence="1">
    <location>
        <begin position="600"/>
        <end position="615"/>
    </location>
</feature>
<accession>A0ABQ5SNL7</accession>
<feature type="compositionally biased region" description="Polar residues" evidence="1">
    <location>
        <begin position="1828"/>
        <end position="1837"/>
    </location>
</feature>
<feature type="compositionally biased region" description="Low complexity" evidence="1">
    <location>
        <begin position="1415"/>
        <end position="1425"/>
    </location>
</feature>
<gene>
    <name evidence="2" type="ORF">VaNZ11_016287</name>
</gene>
<protein>
    <submittedName>
        <fullName evidence="2">Uncharacterized protein</fullName>
    </submittedName>
</protein>
<reference evidence="2 3" key="1">
    <citation type="journal article" date="2023" name="IScience">
        <title>Expanded male sex-determining region conserved during the evolution of homothallism in the green alga Volvox.</title>
        <authorList>
            <person name="Yamamoto K."/>
            <person name="Matsuzaki R."/>
            <person name="Mahakham W."/>
            <person name="Heman W."/>
            <person name="Sekimoto H."/>
            <person name="Kawachi M."/>
            <person name="Minakuchi Y."/>
            <person name="Toyoda A."/>
            <person name="Nozaki H."/>
        </authorList>
    </citation>
    <scope>NUCLEOTIDE SEQUENCE [LARGE SCALE GENOMIC DNA]</scope>
    <source>
        <strain evidence="2 3">NIES-4468</strain>
    </source>
</reference>
<feature type="region of interest" description="Disordered" evidence="1">
    <location>
        <begin position="98"/>
        <end position="161"/>
    </location>
</feature>
<feature type="compositionally biased region" description="Basic and acidic residues" evidence="1">
    <location>
        <begin position="1601"/>
        <end position="1610"/>
    </location>
</feature>
<evidence type="ECO:0000313" key="2">
    <source>
        <dbReference type="EMBL" id="GLI71231.1"/>
    </source>
</evidence>
<feature type="compositionally biased region" description="Low complexity" evidence="1">
    <location>
        <begin position="1252"/>
        <end position="1261"/>
    </location>
</feature>
<feature type="compositionally biased region" description="Polar residues" evidence="1">
    <location>
        <begin position="1576"/>
        <end position="1585"/>
    </location>
</feature>
<dbReference type="EMBL" id="BSDZ01000103">
    <property type="protein sequence ID" value="GLI71231.1"/>
    <property type="molecule type" value="Genomic_DNA"/>
</dbReference>
<feature type="compositionally biased region" description="Basic and acidic residues" evidence="1">
    <location>
        <begin position="589"/>
        <end position="599"/>
    </location>
</feature>
<name>A0ABQ5SNL7_9CHLO</name>
<feature type="region of interest" description="Disordered" evidence="1">
    <location>
        <begin position="549"/>
        <end position="618"/>
    </location>
</feature>
<feature type="region of interest" description="Disordered" evidence="1">
    <location>
        <begin position="1353"/>
        <end position="1425"/>
    </location>
</feature>
<feature type="region of interest" description="Disordered" evidence="1">
    <location>
        <begin position="1576"/>
        <end position="1610"/>
    </location>
</feature>
<feature type="compositionally biased region" description="Low complexity" evidence="1">
    <location>
        <begin position="1538"/>
        <end position="1560"/>
    </location>
</feature>
<evidence type="ECO:0000313" key="3">
    <source>
        <dbReference type="Proteomes" id="UP001165090"/>
    </source>
</evidence>
<feature type="compositionally biased region" description="Polar residues" evidence="1">
    <location>
        <begin position="142"/>
        <end position="158"/>
    </location>
</feature>
<feature type="region of interest" description="Disordered" evidence="1">
    <location>
        <begin position="820"/>
        <end position="849"/>
    </location>
</feature>
<proteinExistence type="predicted"/>
<feature type="compositionally biased region" description="Low complexity" evidence="1">
    <location>
        <begin position="1727"/>
        <end position="1738"/>
    </location>
</feature>
<organism evidence="2 3">
    <name type="scientific">Volvox africanus</name>
    <dbReference type="NCBI Taxonomy" id="51714"/>
    <lineage>
        <taxon>Eukaryota</taxon>
        <taxon>Viridiplantae</taxon>
        <taxon>Chlorophyta</taxon>
        <taxon>core chlorophytes</taxon>
        <taxon>Chlorophyceae</taxon>
        <taxon>CS clade</taxon>
        <taxon>Chlamydomonadales</taxon>
        <taxon>Volvocaceae</taxon>
        <taxon>Volvox</taxon>
    </lineage>
</organism>
<feature type="compositionally biased region" description="Gly residues" evidence="1">
    <location>
        <begin position="1798"/>
        <end position="1824"/>
    </location>
</feature>
<sequence>MDLTALHERRRRKAIVAVSILQAESGGNASGIRQGDPISFMPWLMAGATTNFGATAGALPKVPSGERQIVAGSLKASVLSARDIWSWRQQRRCLAARGQSTALASSHRNSNPKPHKAADPSHTPTDLTRVARSGEGAPPSPSATQRSTFNDSSSNTVQRPHHTSAAELLAICSKLHAEVSDTPPLLAPPAAHCQLRDIAQAIRDSSLSVYTQLQQENAARFLRMRNERAVLGLTRSYRSNNSICFGDLVQEYHTNELSVAHWEECKAVYKDLTVRDRTKLTLRDTVCTYLVPEHEVRRHTSSLKTLPEAWQQLVRFGKSKAVAAAVAGVKALRLTVKEETPKTFMTLLNAGRDPHRLPVSHLEPLACAGVYAVTQILMETCPKDGTVNPHELYDILSYIQPPTPQQCVHGKGLSRKPVLPKFTAVLHHSLEHLFHVASRYKFSRGRAYMPAQIVRHDIISSAHLNAMAALGPYGNPIPNCAFVREIHQLPLPSPPVSPPRASTSSTSAPRVLAPCTSARPAAAADDPLNLERHAVRGAKLLASFSAARKPLTGGTSSGGSSISTKSSSSSGGGSGSESNGINNGILRRVSRDLQSRDSRGVSSNNSSSSSSTNIDIDYDSDVSTSTTVRLDKPRVYGVLTAASPSPSPSLSLSSSPSPLPCHLGIEDCHSWGDIEFGPVVGGCSGVADGGGGSGGVWQERLITHKMKKLAAAVAEETRREVWWLSVLDVVDPDLSQALVSDLVLREPVVDAVRHDQRQQQQPAAATPPALMTKQSGLAYRLMMLAKRAANSVLIAPYDDVLGSDEGTALLPCQLLHGLEEEDQSSGTGNEHVTSGLRPAATLTPPPPTAESEMVLLEGEVRSLGLRERNRIKQLSTVFHAALASDVRLAKLVRLVLTWHRRAVISGGSGAGGGRGRGDDGTSFLTECKDVGDVDSDVSDVTDDSERQPAAAATAAAAAAASTLPIKKILDALAWLRPGLLESVHPESWGQLAEEARGHEEHLNPRYGMAEKALRLGLLGLILLAHRPDLPLRQLRLLPCVAAGATYKAWATRLDHPPSVKQGSLTLPDPVTHYQALAAFAAFGFLPGRLHAGRERAAAATAARNGTAYTAHVSTSSPSQAEMAAEAAEVEGVIDKASAAKVFGRGFAQAPAVWTAIGLYVSVQVLADEEGLEQPWLLASAPTAAADDAIAGGGAGTSDVKANGVEAHGLVAAVKASHRPQHGHGRGVDSLLQDLKRDLVVVAARDSLEGTWSASASGHDSGSGSGAMRQPVVSPPLPVGRFDVDSCSDELLDISSTIRRPRGAACGGSAKTCCSHVAAASSSTECADPWSICASAGGGTGPNWLRGRSLAEAFRPGSDSDDECWFPTPDVKEGEKEQEEVKDRGSEKEKDGEKEREKEKEEECEKEKEKDRVAKAEALSSSCSSRPLSASAAAAPGVIKPLPLSQSGGWGSFWKHGGGGGGGSSNSGCVGRHHGSWAMDDTDKVDKGFDDFLTAMITNEMQPEAQALLSEEELFKQILGDISPHLRGGIDPGKDSETSHSAARTAITRATSTSTAAASPALGSTVSPIVTSTATDTASGTLQDSSGVMPPPATVAASSIVGREEQEERAKEKRLEETLHELLAVTLILKAFDHNLKLDGVLQKQLQEQLESQEQLWPLQKEELGLQGQQQHHHYRDYQNQDRSQNLDDEVGRRQLQQPHQPLDAILPPPQPSASRWPPSLPPPPPLSLSSASSMSLCPNGGSAAHCWTPPYAVLRKSSGVGAAGATSGNRRKQLGGPNSNPRQSLAQMMRVWRCAAGRSGGEGGGGGGGRRGGGGGGSRSGSGGEMAPSTSSSNTEYITAVGGPGMALALTALCCGDQVRSSGRGSGTKFGSGSIFQSSGGSNFSEQATSPLRSSVLAATSVARAAVEASRSGGFLHSCFQPIASAKSAQMALGGQLGQRAAEQDVFPPPEGVPGVALLSVRRAAVSEELLDTLAVAAVAWPDGRPAGNGGSCKGRVAGMRPGSELLLVSERHSFKTAAAMARKSLVSGRSGSLRVHAMGVDGLETAIMLLAQIRVEMMKQKRDLVVVVRKLDNQGIAGAAVASDDVDESPAASAAAEAPPQPATGASDGNASENLSGRGKTHAGGSGGSGDSTAAACVGACDHGDGGKTAVDPVVTLLREYDGCIAALKNFLPALNLGLQGRRTQPDIDLEQQLDELASEGDAAAAARQRSNASETHDNVLASAGPSGYSSEFQSRFGSGLGSRFPDPKDGLLARKLCDSIRTLESLMVGHSAVRKGLVADLLVCECELNKPDCLVVQ</sequence>
<dbReference type="PANTHER" id="PTHR48125">
    <property type="entry name" value="LP07818P1"/>
    <property type="match status" value="1"/>
</dbReference>
<comment type="caution">
    <text evidence="2">The sequence shown here is derived from an EMBL/GenBank/DDBJ whole genome shotgun (WGS) entry which is preliminary data.</text>
</comment>
<feature type="compositionally biased region" description="Basic and acidic residues" evidence="1">
    <location>
        <begin position="1369"/>
        <end position="1414"/>
    </location>
</feature>
<feature type="region of interest" description="Disordered" evidence="1">
    <location>
        <begin position="1699"/>
        <end position="1740"/>
    </location>
</feature>
<feature type="region of interest" description="Disordered" evidence="1">
    <location>
        <begin position="2200"/>
        <end position="2228"/>
    </location>
</feature>
<feature type="compositionally biased region" description="Low complexity" evidence="1">
    <location>
        <begin position="552"/>
        <end position="569"/>
    </location>
</feature>
<dbReference type="Proteomes" id="UP001165090">
    <property type="component" value="Unassembled WGS sequence"/>
</dbReference>
<feature type="region of interest" description="Disordered" evidence="1">
    <location>
        <begin position="1796"/>
        <end position="1838"/>
    </location>
</feature>
<feature type="region of interest" description="Disordered" evidence="1">
    <location>
        <begin position="1760"/>
        <end position="1782"/>
    </location>
</feature>
<feature type="region of interest" description="Disordered" evidence="1">
    <location>
        <begin position="1525"/>
        <end position="1560"/>
    </location>
</feature>
<feature type="region of interest" description="Disordered" evidence="1">
    <location>
        <begin position="1251"/>
        <end position="1273"/>
    </location>
</feature>
<evidence type="ECO:0000256" key="1">
    <source>
        <dbReference type="SAM" id="MobiDB-lite"/>
    </source>
</evidence>